<dbReference type="Proteomes" id="UP001058003">
    <property type="component" value="Chromosome"/>
</dbReference>
<dbReference type="Pfam" id="PF01261">
    <property type="entry name" value="AP_endonuc_2"/>
    <property type="match status" value="1"/>
</dbReference>
<evidence type="ECO:0000313" key="2">
    <source>
        <dbReference type="EMBL" id="UWZ59155.1"/>
    </source>
</evidence>
<dbReference type="SUPFAM" id="SSF51569">
    <property type="entry name" value="Aldolase"/>
    <property type="match status" value="1"/>
</dbReference>
<dbReference type="KEGG" id="daur:Daura_25155"/>
<dbReference type="SMART" id="SM00858">
    <property type="entry name" value="SAF"/>
    <property type="match status" value="1"/>
</dbReference>
<dbReference type="Gene3D" id="3.20.20.150">
    <property type="entry name" value="Divalent-metal-dependent TIM barrel enzymes"/>
    <property type="match status" value="1"/>
</dbReference>
<dbReference type="InterPro" id="IPR013022">
    <property type="entry name" value="Xyl_isomerase-like_TIM-brl"/>
</dbReference>
<dbReference type="SUPFAM" id="SSF51658">
    <property type="entry name" value="Xylose isomerase-like"/>
    <property type="match status" value="1"/>
</dbReference>
<dbReference type="InterPro" id="IPR013785">
    <property type="entry name" value="Aldolase_TIM"/>
</dbReference>
<feature type="domain" description="AFP-like" evidence="1">
    <location>
        <begin position="273"/>
        <end position="331"/>
    </location>
</feature>
<dbReference type="InterPro" id="IPR036237">
    <property type="entry name" value="Xyl_isomerase-like_sf"/>
</dbReference>
<dbReference type="InterPro" id="IPR036732">
    <property type="entry name" value="AFP_Neu5c_C_sf"/>
</dbReference>
<reference evidence="2" key="1">
    <citation type="submission" date="2021-04" db="EMBL/GenBank/DDBJ databases">
        <title>Dactylosporangium aurantiacum NRRL B-8018 full assembly.</title>
        <authorList>
            <person name="Hartkoorn R.C."/>
            <person name="Beaudoing E."/>
            <person name="Hot D."/>
        </authorList>
    </citation>
    <scope>NUCLEOTIDE SEQUENCE</scope>
    <source>
        <strain evidence="2">NRRL B-8018</strain>
    </source>
</reference>
<dbReference type="InterPro" id="IPR057736">
    <property type="entry name" value="SAF_PseI/NeuA/NeuB"/>
</dbReference>
<dbReference type="InterPro" id="IPR013974">
    <property type="entry name" value="SAF"/>
</dbReference>
<dbReference type="PROSITE" id="PS50844">
    <property type="entry name" value="AFP_LIKE"/>
    <property type="match status" value="1"/>
</dbReference>
<dbReference type="PANTHER" id="PTHR42966:SF3">
    <property type="entry name" value="BLR5971 PROTEIN"/>
    <property type="match status" value="1"/>
</dbReference>
<dbReference type="Pfam" id="PF08666">
    <property type="entry name" value="SAF"/>
    <property type="match status" value="1"/>
</dbReference>
<dbReference type="AlphaFoldDB" id="A0A9Q9MLN1"/>
<keyword evidence="3" id="KW-1185">Reference proteome</keyword>
<dbReference type="InterPro" id="IPR013132">
    <property type="entry name" value="PseI/NeuA/B-like_N"/>
</dbReference>
<dbReference type="OrthoDB" id="9814210at2"/>
<dbReference type="InterPro" id="IPR051690">
    <property type="entry name" value="PseI-like"/>
</dbReference>
<organism evidence="2 3">
    <name type="scientific">Dactylosporangium aurantiacum</name>
    <dbReference type="NCBI Taxonomy" id="35754"/>
    <lineage>
        <taxon>Bacteria</taxon>
        <taxon>Bacillati</taxon>
        <taxon>Actinomycetota</taxon>
        <taxon>Actinomycetes</taxon>
        <taxon>Micromonosporales</taxon>
        <taxon>Micromonosporaceae</taxon>
        <taxon>Dactylosporangium</taxon>
    </lineage>
</organism>
<dbReference type="Gene3D" id="3.90.1210.10">
    <property type="entry name" value="Antifreeze-like/N-acetylneuraminic acid synthase C-terminal domain"/>
    <property type="match status" value="1"/>
</dbReference>
<dbReference type="CDD" id="cd11615">
    <property type="entry name" value="SAF_NeuB_like"/>
    <property type="match status" value="1"/>
</dbReference>
<dbReference type="Pfam" id="PF03102">
    <property type="entry name" value="NeuB"/>
    <property type="match status" value="1"/>
</dbReference>
<dbReference type="GO" id="GO:0016051">
    <property type="term" value="P:carbohydrate biosynthetic process"/>
    <property type="evidence" value="ECO:0007669"/>
    <property type="project" value="InterPro"/>
</dbReference>
<dbReference type="InterPro" id="IPR006190">
    <property type="entry name" value="SAF_AFP_Neu5Ac"/>
</dbReference>
<dbReference type="PANTHER" id="PTHR42966">
    <property type="entry name" value="N-ACETYLNEURAMINATE SYNTHASE"/>
    <property type="match status" value="1"/>
</dbReference>
<sequence>MVYVIAEIGKNTDGDLGRCAELVRAVHRAGAQAVRFAHFSLDASVHPDALRPGAERAWSLALELPFRTERLFDADGYRAVLDLCGELGLDLIGTPWDLPSLEVFQAAGVTDYAVNSINAYNLPAAQRILAAARRSYLSTGGLGEPQVKRLVEALELSGRDAVLMHAVTAYPAPLSTLNLRALQVLQRYHPHVGYSSNDLVPTAPLAAVANGATVIGKHVHLLDGAGPAHRASITVGELAELVATLREFEAASGEERKHESRGEMANRDVLAKGLVLARAVPSGQPLTAEDLALQLPPKGVLAEEWFDVLGLPAARDLTAGDYLFTADVGGQRDDDLGERGVVPGERGVVVRLKDIDEMTAGRDFDYVEVHYAASDIGKPDTFDEYDLDVVVHVPEYADGVLLDLCAYDEALRRFSIEVIDRVMAKARALRPRFTRGGDLVRFVIHPGALTHPDPLADPSRQYELFADAMRRMNTDGLEVLVENMTPFAWFLAGDWSPRQGVSNSFLDPHAMRAFVEEHGYRMTLDLCHAQLYCNHAGLSLREYMEVVRPVVGHIHFSDATGIDGEGIRVGTGDIDWRAVCEVFGGHTGGWTPEIWNGHHDHGARFCQAHRDLNAQFRLYGPAPCER</sequence>
<proteinExistence type="predicted"/>
<protein>
    <submittedName>
        <fullName evidence="2">N-acetylneuraminate synthase family protein</fullName>
    </submittedName>
</protein>
<dbReference type="EMBL" id="CP073767">
    <property type="protein sequence ID" value="UWZ59155.1"/>
    <property type="molecule type" value="Genomic_DNA"/>
</dbReference>
<dbReference type="GO" id="GO:0047444">
    <property type="term" value="F:N-acylneuraminate-9-phosphate synthase activity"/>
    <property type="evidence" value="ECO:0007669"/>
    <property type="project" value="TreeGrafter"/>
</dbReference>
<evidence type="ECO:0000313" key="3">
    <source>
        <dbReference type="Proteomes" id="UP001058003"/>
    </source>
</evidence>
<dbReference type="RefSeq" id="WP_033362812.1">
    <property type="nucleotide sequence ID" value="NZ_CP073767.1"/>
</dbReference>
<gene>
    <name evidence="2" type="ORF">Daura_25155</name>
</gene>
<name>A0A9Q9MLN1_9ACTN</name>
<accession>A0A9Q9MLN1</accession>
<evidence type="ECO:0000259" key="1">
    <source>
        <dbReference type="PROSITE" id="PS50844"/>
    </source>
</evidence>
<dbReference type="Gene3D" id="3.20.20.70">
    <property type="entry name" value="Aldolase class I"/>
    <property type="match status" value="1"/>
</dbReference>
<dbReference type="SUPFAM" id="SSF51269">
    <property type="entry name" value="AFP III-like domain"/>
    <property type="match status" value="1"/>
</dbReference>